<evidence type="ECO:0000313" key="2">
    <source>
        <dbReference type="EMBL" id="SKC14522.1"/>
    </source>
</evidence>
<keyword evidence="1" id="KW-1133">Transmembrane helix</keyword>
<dbReference type="EMBL" id="FUZE01000054">
    <property type="protein sequence ID" value="SKC14522.1"/>
    <property type="molecule type" value="Genomic_DNA"/>
</dbReference>
<name>A0ABY1LFD6_9FLAO</name>
<keyword evidence="1" id="KW-0812">Transmembrane</keyword>
<protein>
    <submittedName>
        <fullName evidence="2">Uncharacterized protein</fullName>
    </submittedName>
</protein>
<accession>A0ABY1LFD6</accession>
<evidence type="ECO:0000313" key="3">
    <source>
        <dbReference type="Proteomes" id="UP000190669"/>
    </source>
</evidence>
<keyword evidence="1" id="KW-0472">Membrane</keyword>
<feature type="transmembrane region" description="Helical" evidence="1">
    <location>
        <begin position="76"/>
        <end position="93"/>
    </location>
</feature>
<evidence type="ECO:0000256" key="1">
    <source>
        <dbReference type="SAM" id="Phobius"/>
    </source>
</evidence>
<feature type="transmembrane region" description="Helical" evidence="1">
    <location>
        <begin position="52"/>
        <end position="70"/>
    </location>
</feature>
<dbReference type="Proteomes" id="UP000190669">
    <property type="component" value="Unassembled WGS sequence"/>
</dbReference>
<gene>
    <name evidence="2" type="ORF">SAMN05421800_1541</name>
</gene>
<sequence length="254" mass="28420">MEQILDIQTPTEKIYRDRAIWVGTFLGGPLAAGYLIAENFKAFNDTDKAKKTWIYAIISTIVVFSGVFLIPDNVKIPNHIIPLIYTAIAYYLVQHFQGHNISTHISSGGQLYSWWRTIAVGIIGLAITVIPIFGFTLLSDSIENASVTTNTYGVIKHEIAYDRSNISETEVNKIADGFTKATFFDEAVTKYVYAKKVNNKYELSLSVVDGIANDSQALQPFIDLRTDLQTLFPNNKIVFKLVVDNLDNVVKTIE</sequence>
<feature type="transmembrane region" description="Helical" evidence="1">
    <location>
        <begin position="20"/>
        <end position="40"/>
    </location>
</feature>
<proteinExistence type="predicted"/>
<reference evidence="2 3" key="1">
    <citation type="submission" date="2017-02" db="EMBL/GenBank/DDBJ databases">
        <authorList>
            <person name="Varghese N."/>
            <person name="Submissions S."/>
        </authorList>
    </citation>
    <scope>NUCLEOTIDE SEQUENCE [LARGE SCALE GENOMIC DNA]</scope>
    <source>
        <strain evidence="2 3">DSM 16775</strain>
    </source>
</reference>
<keyword evidence="3" id="KW-1185">Reference proteome</keyword>
<comment type="caution">
    <text evidence="2">The sequence shown here is derived from an EMBL/GenBank/DDBJ whole genome shotgun (WGS) entry which is preliminary data.</text>
</comment>
<feature type="transmembrane region" description="Helical" evidence="1">
    <location>
        <begin position="114"/>
        <end position="138"/>
    </location>
</feature>
<dbReference type="RefSeq" id="WP_079467304.1">
    <property type="nucleotide sequence ID" value="NZ_CP033934.1"/>
</dbReference>
<organism evidence="2 3">
    <name type="scientific">Chryseobacterium balustinum</name>
    <dbReference type="NCBI Taxonomy" id="246"/>
    <lineage>
        <taxon>Bacteria</taxon>
        <taxon>Pseudomonadati</taxon>
        <taxon>Bacteroidota</taxon>
        <taxon>Flavobacteriia</taxon>
        <taxon>Flavobacteriales</taxon>
        <taxon>Weeksellaceae</taxon>
        <taxon>Chryseobacterium group</taxon>
        <taxon>Chryseobacterium</taxon>
    </lineage>
</organism>